<dbReference type="GO" id="GO:0005576">
    <property type="term" value="C:extracellular region"/>
    <property type="evidence" value="ECO:0007669"/>
    <property type="project" value="InterPro"/>
</dbReference>
<dbReference type="PRINTS" id="PR01217">
    <property type="entry name" value="PRICHEXTENSN"/>
</dbReference>
<proteinExistence type="predicted"/>
<comment type="caution">
    <text evidence="4">The sequence shown here is derived from an EMBL/GenBank/DDBJ whole genome shotgun (WGS) entry which is preliminary data.</text>
</comment>
<feature type="domain" description="Chitin-binding type-2" evidence="3">
    <location>
        <begin position="32"/>
        <end position="91"/>
    </location>
</feature>
<evidence type="ECO:0000256" key="1">
    <source>
        <dbReference type="SAM" id="MobiDB-lite"/>
    </source>
</evidence>
<organism evidence="4 5">
    <name type="scientific">Folsomia candida</name>
    <name type="common">Springtail</name>
    <dbReference type="NCBI Taxonomy" id="158441"/>
    <lineage>
        <taxon>Eukaryota</taxon>
        <taxon>Metazoa</taxon>
        <taxon>Ecdysozoa</taxon>
        <taxon>Arthropoda</taxon>
        <taxon>Hexapoda</taxon>
        <taxon>Collembola</taxon>
        <taxon>Entomobryomorpha</taxon>
        <taxon>Isotomoidea</taxon>
        <taxon>Isotomidae</taxon>
        <taxon>Proisotominae</taxon>
        <taxon>Folsomia</taxon>
    </lineage>
</organism>
<dbReference type="InterPro" id="IPR036508">
    <property type="entry name" value="Chitin-bd_dom_sf"/>
</dbReference>
<evidence type="ECO:0000256" key="2">
    <source>
        <dbReference type="SAM" id="SignalP"/>
    </source>
</evidence>
<dbReference type="SMART" id="SM00494">
    <property type="entry name" value="ChtBD2"/>
    <property type="match status" value="1"/>
</dbReference>
<sequence length="334" mass="35614">MGHFNVKVVALLLFLFTLSDSKVLQCDGEPELTDCPSWEEGVPTYLPFPYDCRKFIVCTNGYPIVQCCPPSTVWNQDLLVCDHESWTPCVIVTTPPTPDLTSPTTAESQSPPTTTPTTSTPTTTIPTTTAPTTTIPTTAATTTSIPTTAATTTSIPTTVATTTSIPTTAATTTSIPTTAATTTSIPTTTTPTTTTRPTSTSPTTTTRPTTTNPTTTTRPTTTTPTTTTRLTTTTRPTTTQQPDPIHGASTIFNSATGKFRDPHYTDAFWSLTQVPGTTSHTIYQTSSGRTGNIRYTGVANDIGVDLEIIPTPNSNDHAQRWVINACPSNHEYES</sequence>
<feature type="region of interest" description="Disordered" evidence="1">
    <location>
        <begin position="170"/>
        <end position="247"/>
    </location>
</feature>
<protein>
    <submittedName>
        <fullName evidence="4">Salivary glue protein Sgs-3</fullName>
    </submittedName>
</protein>
<gene>
    <name evidence="4" type="ORF">Fcan01_18303</name>
</gene>
<feature type="chain" id="PRO_5012736825" evidence="2">
    <location>
        <begin position="22"/>
        <end position="334"/>
    </location>
</feature>
<dbReference type="SUPFAM" id="SSF57625">
    <property type="entry name" value="Invertebrate chitin-binding proteins"/>
    <property type="match status" value="1"/>
</dbReference>
<feature type="compositionally biased region" description="Low complexity" evidence="1">
    <location>
        <begin position="170"/>
        <end position="239"/>
    </location>
</feature>
<dbReference type="Proteomes" id="UP000198287">
    <property type="component" value="Unassembled WGS sequence"/>
</dbReference>
<dbReference type="InterPro" id="IPR002557">
    <property type="entry name" value="Chitin-bd_dom"/>
</dbReference>
<accession>A0A226DRK1</accession>
<evidence type="ECO:0000259" key="3">
    <source>
        <dbReference type="PROSITE" id="PS50940"/>
    </source>
</evidence>
<dbReference type="GO" id="GO:0008061">
    <property type="term" value="F:chitin binding"/>
    <property type="evidence" value="ECO:0007669"/>
    <property type="project" value="InterPro"/>
</dbReference>
<dbReference type="Pfam" id="PF01607">
    <property type="entry name" value="CBM_14"/>
    <property type="match status" value="1"/>
</dbReference>
<dbReference type="PROSITE" id="PS50940">
    <property type="entry name" value="CHIT_BIND_II"/>
    <property type="match status" value="1"/>
</dbReference>
<dbReference type="STRING" id="158441.A0A226DRK1"/>
<reference evidence="4 5" key="1">
    <citation type="submission" date="2015-12" db="EMBL/GenBank/DDBJ databases">
        <title>The genome of Folsomia candida.</title>
        <authorList>
            <person name="Faddeeva A."/>
            <person name="Derks M.F."/>
            <person name="Anvar Y."/>
            <person name="Smit S."/>
            <person name="Van Straalen N."/>
            <person name="Roelofs D."/>
        </authorList>
    </citation>
    <scope>NUCLEOTIDE SEQUENCE [LARGE SCALE GENOMIC DNA]</scope>
    <source>
        <strain evidence="4 5">VU population</strain>
        <tissue evidence="4">Whole body</tissue>
    </source>
</reference>
<dbReference type="OMA" id="RWVINAC"/>
<name>A0A226DRK1_FOLCA</name>
<keyword evidence="2" id="KW-0732">Signal</keyword>
<evidence type="ECO:0000313" key="5">
    <source>
        <dbReference type="Proteomes" id="UP000198287"/>
    </source>
</evidence>
<dbReference type="Gene3D" id="2.170.140.10">
    <property type="entry name" value="Chitin binding domain"/>
    <property type="match status" value="1"/>
</dbReference>
<keyword evidence="5" id="KW-1185">Reference proteome</keyword>
<dbReference type="EMBL" id="LNIX01000014">
    <property type="protein sequence ID" value="OXA46836.1"/>
    <property type="molecule type" value="Genomic_DNA"/>
</dbReference>
<dbReference type="AlphaFoldDB" id="A0A226DRK1"/>
<feature type="signal peptide" evidence="2">
    <location>
        <begin position="1"/>
        <end position="21"/>
    </location>
</feature>
<dbReference type="OrthoDB" id="6020543at2759"/>
<evidence type="ECO:0000313" key="4">
    <source>
        <dbReference type="EMBL" id="OXA46836.1"/>
    </source>
</evidence>
<feature type="region of interest" description="Disordered" evidence="1">
    <location>
        <begin position="96"/>
        <end position="149"/>
    </location>
</feature>